<dbReference type="InterPro" id="IPR005642">
    <property type="entry name" value="LysO"/>
</dbReference>
<dbReference type="STRING" id="1036672.TKWG_02490"/>
<keyword evidence="1" id="KW-0472">Membrane</keyword>
<accession>I3U7Z2</accession>
<feature type="transmembrane region" description="Helical" evidence="1">
    <location>
        <begin position="70"/>
        <end position="88"/>
    </location>
</feature>
<proteinExistence type="predicted"/>
<keyword evidence="1" id="KW-0812">Transmembrane</keyword>
<keyword evidence="1" id="KW-1133">Transmembrane helix</keyword>
<reference evidence="3" key="2">
    <citation type="journal article" date="2013" name="PLoS ONE">
        <title>Genome implosion elicits host-confinement in Alcaligenaceae: evidence from the comparative genomics of Tetrathiobacter kashmirensis, a pathogen in the making.</title>
        <authorList>
            <person name="Ghosh W."/>
            <person name="Alam M."/>
            <person name="Roy C."/>
            <person name="Pyne P."/>
            <person name="George A."/>
            <person name="Chakraborty R."/>
            <person name="Majumder S."/>
            <person name="Agarwal A."/>
            <person name="Chakraborty S."/>
            <person name="Majumdar S."/>
            <person name="Gupta S.K."/>
        </authorList>
    </citation>
    <scope>NUCLEOTIDE SEQUENCE [LARGE SCALE GENOMIC DNA]</scope>
    <source>
        <strain evidence="3">WT001</strain>
    </source>
</reference>
<sequence>MTHDLGIMHVIRECGIALAFLLVGLGLAALATHWAVTVPVPGSEFFLYVLLFLIGADLAHTPLQRNAIRPAMFTLPLVVIVASLLAGASSPGPPTPTSAMACCLAADLAGFRCRACW</sequence>
<evidence type="ECO:0000256" key="1">
    <source>
        <dbReference type="SAM" id="Phobius"/>
    </source>
</evidence>
<dbReference type="Pfam" id="PF03956">
    <property type="entry name" value="Lys_export"/>
    <property type="match status" value="1"/>
</dbReference>
<reference evidence="2 3" key="1">
    <citation type="journal article" date="2011" name="J. Bacteriol.">
        <title>Whole-genome shotgun sequencing of the sulfur-oxidizing chemoautotroph Tetrathiobacter kashmirensis.</title>
        <authorList>
            <person name="Ghosh W."/>
            <person name="George A."/>
            <person name="Agarwal A."/>
            <person name="Raj P."/>
            <person name="Alam M."/>
            <person name="Pyne P."/>
            <person name="Das Gupta S.K."/>
        </authorList>
    </citation>
    <scope>NUCLEOTIDE SEQUENCE [LARGE SCALE GENOMIC DNA]</scope>
    <source>
        <strain evidence="2 3">WT001</strain>
    </source>
</reference>
<evidence type="ECO:0000313" key="3">
    <source>
        <dbReference type="Proteomes" id="UP000005267"/>
    </source>
</evidence>
<evidence type="ECO:0000313" key="2">
    <source>
        <dbReference type="EMBL" id="AFK61130.1"/>
    </source>
</evidence>
<dbReference type="HOGENOM" id="CLU_2079723_0_0_4"/>
<dbReference type="GO" id="GO:0015661">
    <property type="term" value="F:L-lysine efflux transmembrane transporter activity"/>
    <property type="evidence" value="ECO:0007669"/>
    <property type="project" value="InterPro"/>
</dbReference>
<dbReference type="EMBL" id="CP003555">
    <property type="protein sequence ID" value="AFK61130.1"/>
    <property type="molecule type" value="Genomic_DNA"/>
</dbReference>
<dbReference type="AlphaFoldDB" id="I3U7Z2"/>
<name>I3U7Z2_ADVKW</name>
<protein>
    <submittedName>
        <fullName evidence="2">Uncharacterized protein</fullName>
    </submittedName>
</protein>
<dbReference type="KEGG" id="aka:TKWG_02490"/>
<organism evidence="2 3">
    <name type="scientific">Advenella kashmirensis (strain DSM 17095 / LMG 22695 / WT001)</name>
    <name type="common">Tetrathiobacter kashmirensis</name>
    <dbReference type="NCBI Taxonomy" id="1036672"/>
    <lineage>
        <taxon>Bacteria</taxon>
        <taxon>Pseudomonadati</taxon>
        <taxon>Pseudomonadota</taxon>
        <taxon>Betaproteobacteria</taxon>
        <taxon>Burkholderiales</taxon>
        <taxon>Alcaligenaceae</taxon>
    </lineage>
</organism>
<feature type="transmembrane region" description="Helical" evidence="1">
    <location>
        <begin position="45"/>
        <end position="63"/>
    </location>
</feature>
<keyword evidence="3" id="KW-1185">Reference proteome</keyword>
<dbReference type="Proteomes" id="UP000005267">
    <property type="component" value="Chromosome"/>
</dbReference>
<gene>
    <name evidence="2" type="ordered locus">TKWG_02490</name>
</gene>